<accession>A0A3A1ND35</accession>
<dbReference type="InterPro" id="IPR050902">
    <property type="entry name" value="ABC_Transporter_SBP"/>
</dbReference>
<evidence type="ECO:0000313" key="4">
    <source>
        <dbReference type="Proteomes" id="UP000266691"/>
    </source>
</evidence>
<feature type="domain" description="Fe/B12 periplasmic-binding" evidence="1">
    <location>
        <begin position="90"/>
        <end position="362"/>
    </location>
</feature>
<reference evidence="2 4" key="1">
    <citation type="submission" date="2018-08" db="EMBL/GenBank/DDBJ databases">
        <title>Proposal of Muricauda 72 sp.nov. and Muricauda NH166 sp.nov., isolated from seawater.</title>
        <authorList>
            <person name="Cheng H."/>
            <person name="Wu Y.-H."/>
            <person name="Guo L.-L."/>
            <person name="Xu X.-W."/>
        </authorList>
    </citation>
    <scope>NUCLEOTIDE SEQUENCE [LARGE SCALE GENOMIC DNA]</scope>
    <source>
        <strain evidence="2 4">72</strain>
    </source>
</reference>
<dbReference type="SUPFAM" id="SSF53807">
    <property type="entry name" value="Helical backbone' metal receptor"/>
    <property type="match status" value="1"/>
</dbReference>
<evidence type="ECO:0000313" key="3">
    <source>
        <dbReference type="EMBL" id="TXJ91186.1"/>
    </source>
</evidence>
<dbReference type="Proteomes" id="UP000321621">
    <property type="component" value="Unassembled WGS sequence"/>
</dbReference>
<dbReference type="EMBL" id="VNWK01000036">
    <property type="protein sequence ID" value="TXJ91186.1"/>
    <property type="molecule type" value="Genomic_DNA"/>
</dbReference>
<name>A0A3A1ND35_9FLAO</name>
<gene>
    <name evidence="2" type="ORF">D2V05_18545</name>
    <name evidence="3" type="ORF">FQ017_18385</name>
</gene>
<dbReference type="PANTHER" id="PTHR30535:SF34">
    <property type="entry name" value="MOLYBDATE-BINDING PROTEIN MOLA"/>
    <property type="match status" value="1"/>
</dbReference>
<sequence>MLTVTATIFMGCRENKKSEETETEQSESSVAYAHGFHIQKFDDYTVLEVTQPWVGANTHYKYALVPKEKLAAMNFPKDEFDAVVGTPVEKIVVTSTTHIAAIEALEELKRLVGFPDTDYISSPDARKLVDEGQIKDLGMNEVINTEMVLLLHPDLIIGFSINEDNNSYDIIKRAGMPVIYNGDWVEQTPLGKAEWIKFFAPFFQKEAEADSIFKKIETSYLEAKKLAKKSTQKPTVLTGGLYKDVWYVAGGESWMAQFIEDANSDYLWADTPETGSIGLSLESVLEKAQNADFWFNPSSHTSYAELEQVNTHHKEFTAFTNKKIYSNAMDKGAKGGLLFYEMAPQRPDIVLKDFIAILHPELLPDHELRFIKPLE</sequence>
<dbReference type="PANTHER" id="PTHR30535">
    <property type="entry name" value="VITAMIN B12-BINDING PROTEIN"/>
    <property type="match status" value="1"/>
</dbReference>
<dbReference type="OrthoDB" id="9812528at2"/>
<keyword evidence="5" id="KW-1185">Reference proteome</keyword>
<dbReference type="Gene3D" id="3.40.50.1980">
    <property type="entry name" value="Nitrogenase molybdenum iron protein domain"/>
    <property type="match status" value="2"/>
</dbReference>
<dbReference type="Pfam" id="PF01497">
    <property type="entry name" value="Peripla_BP_2"/>
    <property type="match status" value="1"/>
</dbReference>
<protein>
    <submittedName>
        <fullName evidence="2">ABC transporter substrate-binding protein</fullName>
    </submittedName>
</protein>
<dbReference type="AlphaFoldDB" id="A0A3A1ND35"/>
<proteinExistence type="predicted"/>
<organism evidence="2 4">
    <name type="scientific">Flagellimonas pelagia</name>
    <dbReference type="NCBI Taxonomy" id="2306998"/>
    <lineage>
        <taxon>Bacteria</taxon>
        <taxon>Pseudomonadati</taxon>
        <taxon>Bacteroidota</taxon>
        <taxon>Flavobacteriia</taxon>
        <taxon>Flavobacteriales</taxon>
        <taxon>Flavobacteriaceae</taxon>
        <taxon>Flagellimonas</taxon>
    </lineage>
</organism>
<dbReference type="GO" id="GO:0071281">
    <property type="term" value="P:cellular response to iron ion"/>
    <property type="evidence" value="ECO:0007669"/>
    <property type="project" value="TreeGrafter"/>
</dbReference>
<dbReference type="InterPro" id="IPR002491">
    <property type="entry name" value="ABC_transptr_periplasmic_BD"/>
</dbReference>
<dbReference type="Proteomes" id="UP000266691">
    <property type="component" value="Unassembled WGS sequence"/>
</dbReference>
<comment type="caution">
    <text evidence="2">The sequence shown here is derived from an EMBL/GenBank/DDBJ whole genome shotgun (WGS) entry which is preliminary data.</text>
</comment>
<reference evidence="3 5" key="2">
    <citation type="submission" date="2019-07" db="EMBL/GenBank/DDBJ databases">
        <title>Draft genome of two Muricauda strains isolated from deep sea.</title>
        <authorList>
            <person name="Sun C."/>
        </authorList>
    </citation>
    <scope>NUCLEOTIDE SEQUENCE [LARGE SCALE GENOMIC DNA]</scope>
    <source>
        <strain evidence="3 5">72</strain>
    </source>
</reference>
<evidence type="ECO:0000259" key="1">
    <source>
        <dbReference type="PROSITE" id="PS50983"/>
    </source>
</evidence>
<dbReference type="PROSITE" id="PS50983">
    <property type="entry name" value="FE_B12_PBP"/>
    <property type="match status" value="1"/>
</dbReference>
<evidence type="ECO:0000313" key="5">
    <source>
        <dbReference type="Proteomes" id="UP000321621"/>
    </source>
</evidence>
<dbReference type="EMBL" id="QXFI01000036">
    <property type="protein sequence ID" value="RIV42309.1"/>
    <property type="molecule type" value="Genomic_DNA"/>
</dbReference>
<evidence type="ECO:0000313" key="2">
    <source>
        <dbReference type="EMBL" id="RIV42309.1"/>
    </source>
</evidence>